<dbReference type="PANTHER" id="PTHR10655:SF17">
    <property type="entry name" value="LYSOPHOSPHOLIPASE-LIKE PROTEIN 1"/>
    <property type="match status" value="1"/>
</dbReference>
<proteinExistence type="inferred from homology"/>
<dbReference type="InterPro" id="IPR050565">
    <property type="entry name" value="LYPA1-2/EST-like"/>
</dbReference>
<evidence type="ECO:0000313" key="5">
    <source>
        <dbReference type="Proteomes" id="UP000242515"/>
    </source>
</evidence>
<name>A0A1H9G849_9GAMM</name>
<comment type="similarity">
    <text evidence="1">Belongs to the AB hydrolase superfamily. AB hydrolase 2 family.</text>
</comment>
<keyword evidence="2" id="KW-0378">Hydrolase</keyword>
<evidence type="ECO:0000259" key="3">
    <source>
        <dbReference type="Pfam" id="PF02230"/>
    </source>
</evidence>
<dbReference type="AlphaFoldDB" id="A0A1H9G849"/>
<sequence>MKKLVILLHGYGSDGNDLKGLGEFWAGSLPGLCYASPNAPELCEAGMGYQWFSLANITPQNRQPRLNDARRAIDEILNTIMQQHQIDATQDQIVLVGFSQGTMIALDILLRSHYNIVGVVGFSGQLIETPAQAQATTAEVLLIHGEGDEVVPAQETLDAQVTLNRLGFSCHVMIEPELVHSISAAGVEAATQFLIERFGWEEEEEEEE</sequence>
<keyword evidence="5" id="KW-1185">Reference proteome</keyword>
<dbReference type="InterPro" id="IPR029058">
    <property type="entry name" value="AB_hydrolase_fold"/>
</dbReference>
<dbReference type="InterPro" id="IPR003140">
    <property type="entry name" value="PLipase/COase/thioEstase"/>
</dbReference>
<dbReference type="Proteomes" id="UP000242515">
    <property type="component" value="Unassembled WGS sequence"/>
</dbReference>
<dbReference type="PANTHER" id="PTHR10655">
    <property type="entry name" value="LYSOPHOSPHOLIPASE-RELATED"/>
    <property type="match status" value="1"/>
</dbReference>
<protein>
    <submittedName>
        <fullName evidence="4">Phospholipase/carboxylesterase</fullName>
    </submittedName>
</protein>
<reference evidence="5" key="1">
    <citation type="submission" date="2016-10" db="EMBL/GenBank/DDBJ databases">
        <authorList>
            <person name="Varghese N."/>
            <person name="Submissions S."/>
        </authorList>
    </citation>
    <scope>NUCLEOTIDE SEQUENCE [LARGE SCALE GENOMIC DNA]</scope>
    <source>
        <strain evidence="5">8N4</strain>
    </source>
</reference>
<evidence type="ECO:0000256" key="2">
    <source>
        <dbReference type="ARBA" id="ARBA00022801"/>
    </source>
</evidence>
<evidence type="ECO:0000256" key="1">
    <source>
        <dbReference type="ARBA" id="ARBA00006499"/>
    </source>
</evidence>
<dbReference type="RefSeq" id="WP_092673745.1">
    <property type="nucleotide sequence ID" value="NZ_FOGC01000003.1"/>
</dbReference>
<dbReference type="OrthoDB" id="9801763at2"/>
<dbReference type="Pfam" id="PF02230">
    <property type="entry name" value="Abhydrolase_2"/>
    <property type="match status" value="1"/>
</dbReference>
<dbReference type="Gene3D" id="3.40.50.1820">
    <property type="entry name" value="alpha/beta hydrolase"/>
    <property type="match status" value="1"/>
</dbReference>
<organism evidence="4 5">
    <name type="scientific">Rosenbergiella nectarea</name>
    <dbReference type="NCBI Taxonomy" id="988801"/>
    <lineage>
        <taxon>Bacteria</taxon>
        <taxon>Pseudomonadati</taxon>
        <taxon>Pseudomonadota</taxon>
        <taxon>Gammaproteobacteria</taxon>
        <taxon>Enterobacterales</taxon>
        <taxon>Erwiniaceae</taxon>
        <taxon>Rosenbergiella</taxon>
    </lineage>
</organism>
<gene>
    <name evidence="4" type="ORF">SAMN05216522_103109</name>
</gene>
<feature type="domain" description="Phospholipase/carboxylesterase/thioesterase" evidence="3">
    <location>
        <begin position="2"/>
        <end position="194"/>
    </location>
</feature>
<dbReference type="STRING" id="988801.SAMN05216522_103109"/>
<accession>A0A1H9G849</accession>
<dbReference type="GO" id="GO:0016787">
    <property type="term" value="F:hydrolase activity"/>
    <property type="evidence" value="ECO:0007669"/>
    <property type="project" value="UniProtKB-KW"/>
</dbReference>
<evidence type="ECO:0000313" key="4">
    <source>
        <dbReference type="EMBL" id="SEQ46272.1"/>
    </source>
</evidence>
<dbReference type="SUPFAM" id="SSF53474">
    <property type="entry name" value="alpha/beta-Hydrolases"/>
    <property type="match status" value="1"/>
</dbReference>
<dbReference type="EMBL" id="FOGC01000003">
    <property type="protein sequence ID" value="SEQ46272.1"/>
    <property type="molecule type" value="Genomic_DNA"/>
</dbReference>